<name>A0A7V3KM80_UNCW3</name>
<dbReference type="GO" id="GO:0008237">
    <property type="term" value="F:metallopeptidase activity"/>
    <property type="evidence" value="ECO:0007669"/>
    <property type="project" value="UniProtKB-KW"/>
</dbReference>
<feature type="domain" description="Metalloprotease TldD/E N-terminal" evidence="5">
    <location>
        <begin position="17"/>
        <end position="78"/>
    </location>
</feature>
<keyword evidence="2" id="KW-0645">Protease</keyword>
<comment type="similarity">
    <text evidence="1">Belongs to the peptidase U62 family.</text>
</comment>
<dbReference type="Pfam" id="PF19290">
    <property type="entry name" value="PmbA_TldD_2nd"/>
    <property type="match status" value="1"/>
</dbReference>
<dbReference type="PANTHER" id="PTHR30624">
    <property type="entry name" value="UNCHARACTERIZED PROTEIN TLDD AND PMBA"/>
    <property type="match status" value="1"/>
</dbReference>
<evidence type="ECO:0000259" key="6">
    <source>
        <dbReference type="Pfam" id="PF19289"/>
    </source>
</evidence>
<evidence type="ECO:0000256" key="4">
    <source>
        <dbReference type="ARBA" id="ARBA00023049"/>
    </source>
</evidence>
<evidence type="ECO:0000256" key="2">
    <source>
        <dbReference type="ARBA" id="ARBA00022670"/>
    </source>
</evidence>
<dbReference type="Pfam" id="PF01523">
    <property type="entry name" value="PmbA_TldD_1st"/>
    <property type="match status" value="1"/>
</dbReference>
<sequence length="454" mass="50297">MLEKLRDILGKVSGGYADIRFEIWKVTDISMVNGRIESSSTNVISGGSVRFFNKGTFGFATFTRPEDAEKALSSAEKMSKLIKTDKEVELYPDKPKKDKAIPSVSIHPETVSLDEKVELVKRYHNIFTGNEKFSAVSVVYREELLTRYYLNTEGTEITEERPYCGVAATVVGKEGNILQRAYRSFGDLRGYETVLNREKDFEEIKKDVLDLLKADKVEGGVYTVILDPQIAGVFIHEAFGHLSEADHVYGNEKLKEIMTLGKTMASEILSVVDDGSMVGERGYIAYDDDGVKSRKTYLIKNGKLVGRLHSRYTAALMNEEPTGNSRAIRFNYMPLVRMTNTYIENGDKTFEELLEGVDKGLYVVGALGGQTELEMFTFSAAKAYKIEKGKITEPVRDVVLSGNLFETLKNIDAVGNDLKIFGGLGGCGKGGQMPLPVSDGAPHIRIRNVIIGGK</sequence>
<dbReference type="SUPFAM" id="SSF111283">
    <property type="entry name" value="Putative modulator of DNA gyrase, PmbA/TldD"/>
    <property type="match status" value="1"/>
</dbReference>
<accession>A0A7V3KM80</accession>
<evidence type="ECO:0000313" key="8">
    <source>
        <dbReference type="EMBL" id="HGB35302.1"/>
    </source>
</evidence>
<dbReference type="PIRSF" id="PIRSF004919">
    <property type="entry name" value="TldD"/>
    <property type="match status" value="1"/>
</dbReference>
<dbReference type="GO" id="GO:0005829">
    <property type="term" value="C:cytosol"/>
    <property type="evidence" value="ECO:0007669"/>
    <property type="project" value="TreeGrafter"/>
</dbReference>
<dbReference type="InterPro" id="IPR035068">
    <property type="entry name" value="TldD/PmbA_N"/>
</dbReference>
<protein>
    <submittedName>
        <fullName evidence="8">TldD/PmbA family protein</fullName>
    </submittedName>
</protein>
<reference evidence="8" key="1">
    <citation type="journal article" date="2020" name="mSystems">
        <title>Genome- and Community-Level Interaction Insights into Carbon Utilization and Element Cycling Functions of Hydrothermarchaeota in Hydrothermal Sediment.</title>
        <authorList>
            <person name="Zhou Z."/>
            <person name="Liu Y."/>
            <person name="Xu W."/>
            <person name="Pan J."/>
            <person name="Luo Z.H."/>
            <person name="Li M."/>
        </authorList>
    </citation>
    <scope>NUCLEOTIDE SEQUENCE [LARGE SCALE GENOMIC DNA]</scope>
    <source>
        <strain evidence="8">SpSt-754</strain>
    </source>
</reference>
<evidence type="ECO:0000259" key="7">
    <source>
        <dbReference type="Pfam" id="PF19290"/>
    </source>
</evidence>
<dbReference type="InterPro" id="IPR002510">
    <property type="entry name" value="Metalloprtase-TldD/E_N"/>
</dbReference>
<dbReference type="PANTHER" id="PTHR30624:SF0">
    <property type="entry name" value="METALLOPROTEASE SLR0863"/>
    <property type="match status" value="1"/>
</dbReference>
<organism evidence="8">
    <name type="scientific">candidate division WOR-3 bacterium</name>
    <dbReference type="NCBI Taxonomy" id="2052148"/>
    <lineage>
        <taxon>Bacteria</taxon>
        <taxon>Bacteria division WOR-3</taxon>
    </lineage>
</organism>
<dbReference type="Pfam" id="PF19289">
    <property type="entry name" value="PmbA_TldD_3rd"/>
    <property type="match status" value="1"/>
</dbReference>
<proteinExistence type="inferred from homology"/>
<dbReference type="InterPro" id="IPR051463">
    <property type="entry name" value="Peptidase_U62_metallo"/>
</dbReference>
<evidence type="ECO:0000259" key="5">
    <source>
        <dbReference type="Pfam" id="PF01523"/>
    </source>
</evidence>
<dbReference type="InterPro" id="IPR045569">
    <property type="entry name" value="Metalloprtase-TldD/E_C"/>
</dbReference>
<dbReference type="EMBL" id="DTGD01000005">
    <property type="protein sequence ID" value="HGB35302.1"/>
    <property type="molecule type" value="Genomic_DNA"/>
</dbReference>
<comment type="caution">
    <text evidence="8">The sequence shown here is derived from an EMBL/GenBank/DDBJ whole genome shotgun (WGS) entry which is preliminary data.</text>
</comment>
<dbReference type="Gene3D" id="3.30.2290.10">
    <property type="entry name" value="PmbA/TldD superfamily"/>
    <property type="match status" value="1"/>
</dbReference>
<feature type="domain" description="Metalloprotease TldD/E C-terminal" evidence="6">
    <location>
        <begin position="220"/>
        <end position="453"/>
    </location>
</feature>
<gene>
    <name evidence="8" type="ORF">ENV38_00125</name>
</gene>
<keyword evidence="4" id="KW-0482">Metalloprotease</keyword>
<evidence type="ECO:0000256" key="3">
    <source>
        <dbReference type="ARBA" id="ARBA00022801"/>
    </source>
</evidence>
<keyword evidence="3" id="KW-0378">Hydrolase</keyword>
<feature type="domain" description="Metalloprotease TldD/E central" evidence="7">
    <location>
        <begin position="107"/>
        <end position="212"/>
    </location>
</feature>
<dbReference type="InterPro" id="IPR036059">
    <property type="entry name" value="TldD/PmbA_sf"/>
</dbReference>
<dbReference type="InterPro" id="IPR025502">
    <property type="entry name" value="TldD"/>
</dbReference>
<dbReference type="AlphaFoldDB" id="A0A7V3KM80"/>
<dbReference type="InterPro" id="IPR045570">
    <property type="entry name" value="Metalloprtase-TldD/E_cen_dom"/>
</dbReference>
<evidence type="ECO:0000256" key="1">
    <source>
        <dbReference type="ARBA" id="ARBA00005836"/>
    </source>
</evidence>
<dbReference type="GO" id="GO:0006508">
    <property type="term" value="P:proteolysis"/>
    <property type="evidence" value="ECO:0007669"/>
    <property type="project" value="UniProtKB-KW"/>
</dbReference>